<dbReference type="HOGENOM" id="CLU_1863195_0_0_9"/>
<proteinExistence type="predicted"/>
<evidence type="ECO:0000313" key="2">
    <source>
        <dbReference type="Proteomes" id="UP000007392"/>
    </source>
</evidence>
<protein>
    <submittedName>
        <fullName evidence="1">Uncharacterized protein</fullName>
    </submittedName>
</protein>
<reference evidence="1 2" key="1">
    <citation type="submission" date="2013-06" db="EMBL/GenBank/DDBJ databases">
        <title>Complete genome sequence of Paenibacillus mucilaginosus K02.</title>
        <authorList>
            <person name="Xiao B."/>
            <person name="Sun L."/>
            <person name="Xiao L."/>
            <person name="Lian B."/>
        </authorList>
    </citation>
    <scope>NUCLEOTIDE SEQUENCE [LARGE SCALE GENOMIC DNA]</scope>
    <source>
        <strain evidence="1 2">K02</strain>
    </source>
</reference>
<dbReference type="EMBL" id="CP003422">
    <property type="protein sequence ID" value="AFH65710.1"/>
    <property type="molecule type" value="Genomic_DNA"/>
</dbReference>
<evidence type="ECO:0000313" key="1">
    <source>
        <dbReference type="EMBL" id="AFH65710.1"/>
    </source>
</evidence>
<dbReference type="KEGG" id="pmw:B2K_34265"/>
<dbReference type="AlphaFoldDB" id="I0BTL3"/>
<dbReference type="Proteomes" id="UP000007392">
    <property type="component" value="Chromosome"/>
</dbReference>
<accession>I0BTL3</accession>
<gene>
    <name evidence="1" type="ORF">B2K_34265</name>
</gene>
<dbReference type="RefSeq" id="WP_014652883.1">
    <property type="nucleotide sequence ID" value="NC_017672.3"/>
</dbReference>
<sequence>MYILAGGNGDITFWNSRSFPLSFTCPVRRFILTGAFERSSGGTQNKIIGPSIGAWLIFNAGTAQPAGDELPIGGVFIYCSNPYCCKKQGDALQKQAWRELCFGMFWGILILIRPFPIRTDIAANAYNQHFYYAEFAS</sequence>
<organism evidence="1 2">
    <name type="scientific">Paenibacillus mucilaginosus K02</name>
    <dbReference type="NCBI Taxonomy" id="997761"/>
    <lineage>
        <taxon>Bacteria</taxon>
        <taxon>Bacillati</taxon>
        <taxon>Bacillota</taxon>
        <taxon>Bacilli</taxon>
        <taxon>Bacillales</taxon>
        <taxon>Paenibacillaceae</taxon>
        <taxon>Paenibacillus</taxon>
    </lineage>
</organism>
<name>I0BTL3_9BACL</name>